<evidence type="ECO:0000313" key="3">
    <source>
        <dbReference type="Proteomes" id="UP000663852"/>
    </source>
</evidence>
<protein>
    <submittedName>
        <fullName evidence="2">Uncharacterized protein</fullName>
    </submittedName>
</protein>
<gene>
    <name evidence="2" type="ORF">EDS130_LOCUS19496</name>
</gene>
<comment type="caution">
    <text evidence="2">The sequence shown here is derived from an EMBL/GenBank/DDBJ whole genome shotgun (WGS) entry which is preliminary data.</text>
</comment>
<accession>A0A814NC38</accession>
<feature type="chain" id="PRO_5032847633" evidence="1">
    <location>
        <begin position="21"/>
        <end position="103"/>
    </location>
</feature>
<reference evidence="2" key="1">
    <citation type="submission" date="2021-02" db="EMBL/GenBank/DDBJ databases">
        <authorList>
            <person name="Nowell W R."/>
        </authorList>
    </citation>
    <scope>NUCLEOTIDE SEQUENCE</scope>
</reference>
<dbReference type="AlphaFoldDB" id="A0A814NC38"/>
<name>A0A814NC38_ADIRI</name>
<dbReference type="EMBL" id="CAJNOJ010000094">
    <property type="protein sequence ID" value="CAF1091427.1"/>
    <property type="molecule type" value="Genomic_DNA"/>
</dbReference>
<organism evidence="2 3">
    <name type="scientific">Adineta ricciae</name>
    <name type="common">Rotifer</name>
    <dbReference type="NCBI Taxonomy" id="249248"/>
    <lineage>
        <taxon>Eukaryota</taxon>
        <taxon>Metazoa</taxon>
        <taxon>Spiralia</taxon>
        <taxon>Gnathifera</taxon>
        <taxon>Rotifera</taxon>
        <taxon>Eurotatoria</taxon>
        <taxon>Bdelloidea</taxon>
        <taxon>Adinetida</taxon>
        <taxon>Adinetidae</taxon>
        <taxon>Adineta</taxon>
    </lineage>
</organism>
<sequence length="103" mass="12051">MHQISYVVLLSTLVIGSTVSLQCYYCHYRFSNCNDPFETTRYNAGIIRSSDNWCWKYKQEINNVQFVTRNDPTAVTALTPVCTKNGCHLKCFYFPKNLLFELY</sequence>
<evidence type="ECO:0000313" key="2">
    <source>
        <dbReference type="EMBL" id="CAF1091427.1"/>
    </source>
</evidence>
<dbReference type="Proteomes" id="UP000663852">
    <property type="component" value="Unassembled WGS sequence"/>
</dbReference>
<feature type="signal peptide" evidence="1">
    <location>
        <begin position="1"/>
        <end position="20"/>
    </location>
</feature>
<evidence type="ECO:0000256" key="1">
    <source>
        <dbReference type="SAM" id="SignalP"/>
    </source>
</evidence>
<keyword evidence="1" id="KW-0732">Signal</keyword>
<proteinExistence type="predicted"/>